<dbReference type="InterPro" id="IPR035906">
    <property type="entry name" value="MetI-like_sf"/>
</dbReference>
<dbReference type="GO" id="GO:0022857">
    <property type="term" value="F:transmembrane transporter activity"/>
    <property type="evidence" value="ECO:0007669"/>
    <property type="project" value="InterPro"/>
</dbReference>
<accession>A0A840AK85</accession>
<dbReference type="Gene3D" id="1.10.3720.10">
    <property type="entry name" value="MetI-like"/>
    <property type="match status" value="1"/>
</dbReference>
<dbReference type="GO" id="GO:0043190">
    <property type="term" value="C:ATP-binding cassette (ABC) transporter complex"/>
    <property type="evidence" value="ECO:0007669"/>
    <property type="project" value="InterPro"/>
</dbReference>
<keyword evidence="6 9" id="KW-0812">Transmembrane</keyword>
<comment type="caution">
    <text evidence="11">The sequence shown here is derived from an EMBL/GenBank/DDBJ whole genome shotgun (WGS) entry which is preliminary data.</text>
</comment>
<evidence type="ECO:0000256" key="3">
    <source>
        <dbReference type="ARBA" id="ARBA00022448"/>
    </source>
</evidence>
<keyword evidence="8 9" id="KW-0472">Membrane</keyword>
<dbReference type="SUPFAM" id="SSF161098">
    <property type="entry name" value="MetI-like"/>
    <property type="match status" value="1"/>
</dbReference>
<evidence type="ECO:0000256" key="4">
    <source>
        <dbReference type="ARBA" id="ARBA00022475"/>
    </source>
</evidence>
<feature type="transmembrane region" description="Helical" evidence="9">
    <location>
        <begin position="20"/>
        <end position="46"/>
    </location>
</feature>
<evidence type="ECO:0000256" key="6">
    <source>
        <dbReference type="ARBA" id="ARBA00022692"/>
    </source>
</evidence>
<gene>
    <name evidence="11" type="ORF">GGR25_000466</name>
</gene>
<comment type="similarity">
    <text evidence="2">Belongs to the binding-protein-dependent transport system permease family. HisMQ subfamily.</text>
</comment>
<dbReference type="PANTHER" id="PTHR30133:SF2">
    <property type="entry name" value="ARGININE ABC TRANSPORTER PERMEASE PROTEIN ARTQ"/>
    <property type="match status" value="1"/>
</dbReference>
<protein>
    <submittedName>
        <fullName evidence="11">Polar amino acid transport system permease protein</fullName>
    </submittedName>
</protein>
<dbReference type="NCBIfam" id="TIGR01726">
    <property type="entry name" value="HEQRo_perm_3TM"/>
    <property type="match status" value="1"/>
</dbReference>
<dbReference type="InterPro" id="IPR000515">
    <property type="entry name" value="MetI-like"/>
</dbReference>
<evidence type="ECO:0000256" key="2">
    <source>
        <dbReference type="ARBA" id="ARBA00010072"/>
    </source>
</evidence>
<organism evidence="11 12">
    <name type="scientific">Kaistia hirudinis</name>
    <dbReference type="NCBI Taxonomy" id="1293440"/>
    <lineage>
        <taxon>Bacteria</taxon>
        <taxon>Pseudomonadati</taxon>
        <taxon>Pseudomonadota</taxon>
        <taxon>Alphaproteobacteria</taxon>
        <taxon>Hyphomicrobiales</taxon>
        <taxon>Kaistiaceae</taxon>
        <taxon>Kaistia</taxon>
    </lineage>
</organism>
<dbReference type="Pfam" id="PF00528">
    <property type="entry name" value="BPD_transp_1"/>
    <property type="match status" value="1"/>
</dbReference>
<name>A0A840AK85_9HYPH</name>
<feature type="transmembrane region" description="Helical" evidence="9">
    <location>
        <begin position="201"/>
        <end position="225"/>
    </location>
</feature>
<comment type="subcellular location">
    <subcellularLocation>
        <location evidence="1">Cell inner membrane</location>
        <topology evidence="1">Multi-pass membrane protein</topology>
    </subcellularLocation>
    <subcellularLocation>
        <location evidence="9">Cell membrane</location>
        <topology evidence="9">Multi-pass membrane protein</topology>
    </subcellularLocation>
</comment>
<dbReference type="EMBL" id="JACIDS010000001">
    <property type="protein sequence ID" value="MBB3929447.1"/>
    <property type="molecule type" value="Genomic_DNA"/>
</dbReference>
<reference evidence="11 12" key="1">
    <citation type="submission" date="2020-08" db="EMBL/GenBank/DDBJ databases">
        <title>Genomic Encyclopedia of Type Strains, Phase IV (KMG-IV): sequencing the most valuable type-strain genomes for metagenomic binning, comparative biology and taxonomic classification.</title>
        <authorList>
            <person name="Goeker M."/>
        </authorList>
    </citation>
    <scope>NUCLEOTIDE SEQUENCE [LARGE SCALE GENOMIC DNA]</scope>
    <source>
        <strain evidence="11 12">DSM 25966</strain>
    </source>
</reference>
<dbReference type="CDD" id="cd06261">
    <property type="entry name" value="TM_PBP2"/>
    <property type="match status" value="1"/>
</dbReference>
<dbReference type="AlphaFoldDB" id="A0A840AK85"/>
<feature type="transmembrane region" description="Helical" evidence="9">
    <location>
        <begin position="58"/>
        <end position="80"/>
    </location>
</feature>
<dbReference type="Proteomes" id="UP000553963">
    <property type="component" value="Unassembled WGS sequence"/>
</dbReference>
<dbReference type="InterPro" id="IPR010065">
    <property type="entry name" value="AA_ABC_transptr_permease_3TM"/>
</dbReference>
<sequence length="237" mass="25482">MDLLRLLSFGPDGWGDDLLAGASLTIRLALATLPFGLALGLLVAFARRSQLKLVRGLGHAYATVFRGLPELLTIFIVYFGGQILLKDLAGLVAPGSQVEVNGFIAGMVALGVVFSAYASEVFLGAFGNMSRGQYEAAYALGLRRQTTFRLVIFPQLIRLALPGLANLWLALLKDTSLVSVIAIDDLLRMTGIAVRVTKEPFFFFGVACLIYLLMSMVSSIGIAAVERWSNRGVGRPA</sequence>
<evidence type="ECO:0000256" key="9">
    <source>
        <dbReference type="RuleBase" id="RU363032"/>
    </source>
</evidence>
<evidence type="ECO:0000313" key="11">
    <source>
        <dbReference type="EMBL" id="MBB3929447.1"/>
    </source>
</evidence>
<evidence type="ECO:0000256" key="7">
    <source>
        <dbReference type="ARBA" id="ARBA00022989"/>
    </source>
</evidence>
<keyword evidence="4" id="KW-1003">Cell membrane</keyword>
<dbReference type="PANTHER" id="PTHR30133">
    <property type="entry name" value="CATIONIC AMINO ACID TRANSPORTER, MEMBRANE COMPONENT"/>
    <property type="match status" value="1"/>
</dbReference>
<dbReference type="PROSITE" id="PS50928">
    <property type="entry name" value="ABC_TM1"/>
    <property type="match status" value="1"/>
</dbReference>
<keyword evidence="7 9" id="KW-1133">Transmembrane helix</keyword>
<keyword evidence="3 9" id="KW-0813">Transport</keyword>
<evidence type="ECO:0000256" key="5">
    <source>
        <dbReference type="ARBA" id="ARBA00022519"/>
    </source>
</evidence>
<feature type="transmembrane region" description="Helical" evidence="9">
    <location>
        <begin position="147"/>
        <end position="169"/>
    </location>
</feature>
<dbReference type="InterPro" id="IPR051613">
    <property type="entry name" value="ABC_transp_permease_HisMQ"/>
</dbReference>
<feature type="domain" description="ABC transmembrane type-1" evidence="10">
    <location>
        <begin position="22"/>
        <end position="222"/>
    </location>
</feature>
<evidence type="ECO:0000256" key="8">
    <source>
        <dbReference type="ARBA" id="ARBA00023136"/>
    </source>
</evidence>
<evidence type="ECO:0000256" key="1">
    <source>
        <dbReference type="ARBA" id="ARBA00004429"/>
    </source>
</evidence>
<evidence type="ECO:0000313" key="12">
    <source>
        <dbReference type="Proteomes" id="UP000553963"/>
    </source>
</evidence>
<dbReference type="RefSeq" id="WP_183397107.1">
    <property type="nucleotide sequence ID" value="NZ_JACIDS010000001.1"/>
</dbReference>
<proteinExistence type="inferred from homology"/>
<feature type="transmembrane region" description="Helical" evidence="9">
    <location>
        <begin position="100"/>
        <end position="126"/>
    </location>
</feature>
<evidence type="ECO:0000259" key="10">
    <source>
        <dbReference type="PROSITE" id="PS50928"/>
    </source>
</evidence>
<keyword evidence="5" id="KW-0997">Cell inner membrane</keyword>
<keyword evidence="12" id="KW-1185">Reference proteome</keyword>